<reference evidence="3" key="1">
    <citation type="journal article" date="2019" name="Int. J. Syst. Evol. Microbiol.">
        <title>The Global Catalogue of Microorganisms (GCM) 10K type strain sequencing project: providing services to taxonomists for standard genome sequencing and annotation.</title>
        <authorList>
            <consortium name="The Broad Institute Genomics Platform"/>
            <consortium name="The Broad Institute Genome Sequencing Center for Infectious Disease"/>
            <person name="Wu L."/>
            <person name="Ma J."/>
        </authorList>
    </citation>
    <scope>NUCLEOTIDE SEQUENCE [LARGE SCALE GENOMIC DNA]</scope>
    <source>
        <strain evidence="3">CGMCC 4.7349</strain>
    </source>
</reference>
<sequence length="126" mass="13373">MVLSGSAKSAGAVRAGAGREVLRPPRPPPFTGRFPAFLPESAVPWPWPWLPCLRGAEPDVPLVAEPAVRGFDERRRAGRAGRSGRFMGQAFLAGDSTQAGTRTVVVRAPAARFARSDDQAGTMFSA</sequence>
<feature type="region of interest" description="Disordered" evidence="1">
    <location>
        <begin position="1"/>
        <end position="29"/>
    </location>
</feature>
<evidence type="ECO:0000313" key="3">
    <source>
        <dbReference type="Proteomes" id="UP000656881"/>
    </source>
</evidence>
<proteinExistence type="predicted"/>
<gene>
    <name evidence="2" type="ORF">GCM10012286_50900</name>
</gene>
<dbReference type="Proteomes" id="UP000656881">
    <property type="component" value="Unassembled WGS sequence"/>
</dbReference>
<evidence type="ECO:0000313" key="2">
    <source>
        <dbReference type="EMBL" id="GGO50455.1"/>
    </source>
</evidence>
<dbReference type="EMBL" id="BMNG01000011">
    <property type="protein sequence ID" value="GGO50455.1"/>
    <property type="molecule type" value="Genomic_DNA"/>
</dbReference>
<evidence type="ECO:0000256" key="1">
    <source>
        <dbReference type="SAM" id="MobiDB-lite"/>
    </source>
</evidence>
<feature type="compositionally biased region" description="Low complexity" evidence="1">
    <location>
        <begin position="1"/>
        <end position="18"/>
    </location>
</feature>
<name>A0ABQ2MDF2_9ACTN</name>
<protein>
    <submittedName>
        <fullName evidence="2">Uncharacterized protein</fullName>
    </submittedName>
</protein>
<keyword evidence="3" id="KW-1185">Reference proteome</keyword>
<accession>A0ABQ2MDF2</accession>
<organism evidence="2 3">
    <name type="scientific">Streptomyces lasiicapitis</name>
    <dbReference type="NCBI Taxonomy" id="1923961"/>
    <lineage>
        <taxon>Bacteria</taxon>
        <taxon>Bacillati</taxon>
        <taxon>Actinomycetota</taxon>
        <taxon>Actinomycetes</taxon>
        <taxon>Kitasatosporales</taxon>
        <taxon>Streptomycetaceae</taxon>
        <taxon>Streptomyces</taxon>
    </lineage>
</organism>
<comment type="caution">
    <text evidence="2">The sequence shown here is derived from an EMBL/GenBank/DDBJ whole genome shotgun (WGS) entry which is preliminary data.</text>
</comment>